<evidence type="ECO:0000256" key="6">
    <source>
        <dbReference type="ARBA" id="ARBA00023180"/>
    </source>
</evidence>
<dbReference type="GO" id="GO:0009395">
    <property type="term" value="P:phospholipid catabolic process"/>
    <property type="evidence" value="ECO:0007669"/>
    <property type="project" value="TreeGrafter"/>
</dbReference>
<accession>A0A914D6K2</accession>
<evidence type="ECO:0000256" key="1">
    <source>
        <dbReference type="ARBA" id="ARBA00007835"/>
    </source>
</evidence>
<keyword evidence="2" id="KW-0732">Signal</keyword>
<reference evidence="9" key="1">
    <citation type="submission" date="2022-11" db="UniProtKB">
        <authorList>
            <consortium name="WormBaseParasite"/>
        </authorList>
    </citation>
    <scope>IDENTIFICATION</scope>
</reference>
<dbReference type="PANTHER" id="PTHR12370:SF3">
    <property type="entry name" value="PHOSPHOLIPASE B-LIKE 2-RELATED"/>
    <property type="match status" value="1"/>
</dbReference>
<organism evidence="8 9">
    <name type="scientific">Acrobeloides nanus</name>
    <dbReference type="NCBI Taxonomy" id="290746"/>
    <lineage>
        <taxon>Eukaryota</taxon>
        <taxon>Metazoa</taxon>
        <taxon>Ecdysozoa</taxon>
        <taxon>Nematoda</taxon>
        <taxon>Chromadorea</taxon>
        <taxon>Rhabditida</taxon>
        <taxon>Tylenchina</taxon>
        <taxon>Cephalobomorpha</taxon>
        <taxon>Cephaloboidea</taxon>
        <taxon>Cephalobidae</taxon>
        <taxon>Acrobeloides</taxon>
    </lineage>
</organism>
<sequence length="170" mass="19947">MPVFKALVGWELVENEVEGQELYWFSWKDTPRAKIFARDHNKVVDMDSLTKLMRYNDYTHDNFSKCECVPPYTAEAAISSRGDLNPSNGTYKFAGMGHNNHAALDFKGTNYTLFQKLRFRAWSGPTYDQVPAFQWSTSDFNTKVKHLGHPDLWKFNWVEYQWETFSIRPM</sequence>
<name>A0A914D6K2_9BILA</name>
<dbReference type="EC" id="3.1.1.-" evidence="7"/>
<keyword evidence="3 7" id="KW-0378">Hydrolase</keyword>
<keyword evidence="6" id="KW-0325">Glycoprotein</keyword>
<comment type="function">
    <text evidence="7">Putative phospholipase.</text>
</comment>
<dbReference type="Pfam" id="PF04916">
    <property type="entry name" value="Phospholip_B"/>
    <property type="match status" value="1"/>
</dbReference>
<proteinExistence type="inferred from homology"/>
<dbReference type="GO" id="GO:0004620">
    <property type="term" value="F:phospholipase activity"/>
    <property type="evidence" value="ECO:0007669"/>
    <property type="project" value="InterPro"/>
</dbReference>
<keyword evidence="4 7" id="KW-0442">Lipid degradation</keyword>
<dbReference type="Proteomes" id="UP000887540">
    <property type="component" value="Unplaced"/>
</dbReference>
<dbReference type="InterPro" id="IPR007000">
    <property type="entry name" value="PLipase_B-like"/>
</dbReference>
<evidence type="ECO:0000313" key="9">
    <source>
        <dbReference type="WBParaSite" id="ACRNAN_scaffold1890.g6956.t1"/>
    </source>
</evidence>
<keyword evidence="5 7" id="KW-0443">Lipid metabolism</keyword>
<dbReference type="Gene3D" id="3.60.60.30">
    <property type="match status" value="1"/>
</dbReference>
<dbReference type="GO" id="GO:0005576">
    <property type="term" value="C:extracellular region"/>
    <property type="evidence" value="ECO:0007669"/>
    <property type="project" value="TreeGrafter"/>
</dbReference>
<dbReference type="AlphaFoldDB" id="A0A914D6K2"/>
<evidence type="ECO:0000313" key="8">
    <source>
        <dbReference type="Proteomes" id="UP000887540"/>
    </source>
</evidence>
<comment type="similarity">
    <text evidence="1 7">Belongs to the phospholipase B-like family.</text>
</comment>
<evidence type="ECO:0000256" key="4">
    <source>
        <dbReference type="ARBA" id="ARBA00022963"/>
    </source>
</evidence>
<keyword evidence="8" id="KW-1185">Reference proteome</keyword>
<evidence type="ECO:0000256" key="5">
    <source>
        <dbReference type="ARBA" id="ARBA00023098"/>
    </source>
</evidence>
<dbReference type="PANTHER" id="PTHR12370">
    <property type="entry name" value="PHOSPHOLIPASE B-RELATED"/>
    <property type="match status" value="1"/>
</dbReference>
<dbReference type="WBParaSite" id="ACRNAN_scaffold1890.g6956.t1">
    <property type="protein sequence ID" value="ACRNAN_scaffold1890.g6956.t1"/>
    <property type="gene ID" value="ACRNAN_scaffold1890.g6956"/>
</dbReference>
<evidence type="ECO:0000256" key="7">
    <source>
        <dbReference type="RuleBase" id="RU364138"/>
    </source>
</evidence>
<protein>
    <recommendedName>
        <fullName evidence="7">Phospholipase B-like</fullName>
        <ecNumber evidence="7">3.1.1.-</ecNumber>
    </recommendedName>
</protein>
<evidence type="ECO:0000256" key="3">
    <source>
        <dbReference type="ARBA" id="ARBA00022801"/>
    </source>
</evidence>
<evidence type="ECO:0000256" key="2">
    <source>
        <dbReference type="ARBA" id="ARBA00022729"/>
    </source>
</evidence>